<evidence type="ECO:0000256" key="5">
    <source>
        <dbReference type="SAM" id="Phobius"/>
    </source>
</evidence>
<proteinExistence type="predicted"/>
<dbReference type="OrthoDB" id="8048523at2759"/>
<reference evidence="6 7" key="1">
    <citation type="journal article" date="2019" name="Sci. Rep.">
        <title>Comparative genomics of chytrid fungi reveal insights into the obligate biotrophic and pathogenic lifestyle of Synchytrium endobioticum.</title>
        <authorList>
            <person name="van de Vossenberg B.T.L.H."/>
            <person name="Warris S."/>
            <person name="Nguyen H.D.T."/>
            <person name="van Gent-Pelzer M.P.E."/>
            <person name="Joly D.L."/>
            <person name="van de Geest H.C."/>
            <person name="Bonants P.J.M."/>
            <person name="Smith D.S."/>
            <person name="Levesque C.A."/>
            <person name="van der Lee T.A.J."/>
        </authorList>
    </citation>
    <scope>NUCLEOTIDE SEQUENCE [LARGE SCALE GENOMIC DNA]</scope>
    <source>
        <strain evidence="6 7">CBS 675.73</strain>
    </source>
</reference>
<comment type="subcellular location">
    <subcellularLocation>
        <location evidence="1">Membrane</location>
        <topology evidence="1">Multi-pass membrane protein</topology>
    </subcellularLocation>
</comment>
<keyword evidence="4 5" id="KW-0472">Membrane</keyword>
<dbReference type="GO" id="GO:0016020">
    <property type="term" value="C:membrane"/>
    <property type="evidence" value="ECO:0007669"/>
    <property type="project" value="UniProtKB-SubCell"/>
</dbReference>
<comment type="caution">
    <text evidence="6">The sequence shown here is derived from an EMBL/GenBank/DDBJ whole genome shotgun (WGS) entry which is preliminary data.</text>
</comment>
<dbReference type="InterPro" id="IPR006603">
    <property type="entry name" value="PQ-loop_rpt"/>
</dbReference>
<feature type="transmembrane region" description="Helical" evidence="5">
    <location>
        <begin position="40"/>
        <end position="61"/>
    </location>
</feature>
<evidence type="ECO:0000313" key="6">
    <source>
        <dbReference type="EMBL" id="TPX77453.1"/>
    </source>
</evidence>
<organism evidence="6 7">
    <name type="scientific">Chytriomyces confervae</name>
    <dbReference type="NCBI Taxonomy" id="246404"/>
    <lineage>
        <taxon>Eukaryota</taxon>
        <taxon>Fungi</taxon>
        <taxon>Fungi incertae sedis</taxon>
        <taxon>Chytridiomycota</taxon>
        <taxon>Chytridiomycota incertae sedis</taxon>
        <taxon>Chytridiomycetes</taxon>
        <taxon>Chytridiales</taxon>
        <taxon>Chytriomycetaceae</taxon>
        <taxon>Chytriomyces</taxon>
    </lineage>
</organism>
<dbReference type="AlphaFoldDB" id="A0A507FMH5"/>
<keyword evidence="7" id="KW-1185">Reference proteome</keyword>
<feature type="transmembrane region" description="Helical" evidence="5">
    <location>
        <begin position="67"/>
        <end position="87"/>
    </location>
</feature>
<keyword evidence="2 5" id="KW-0812">Transmembrane</keyword>
<evidence type="ECO:0000256" key="4">
    <source>
        <dbReference type="ARBA" id="ARBA00023136"/>
    </source>
</evidence>
<name>A0A507FMH5_9FUNG</name>
<accession>A0A507FMH5</accession>
<protein>
    <submittedName>
        <fullName evidence="6">Uncharacterized protein</fullName>
    </submittedName>
</protein>
<feature type="transmembrane region" description="Helical" evidence="5">
    <location>
        <begin position="6"/>
        <end position="28"/>
    </location>
</feature>
<keyword evidence="3 5" id="KW-1133">Transmembrane helix</keyword>
<sequence length="123" mass="12867">MSESATAINIVGAVGGGILAICTAPQLYKIFKTRAADDVSLTFTIMYTVGLVLSATYTALIGAWAGAVPLIVECVFGCVLITAKLLFTAKKEKKMDDFAVADMSATGPSESCCAHCRLRGEPL</sequence>
<dbReference type="Proteomes" id="UP000320333">
    <property type="component" value="Unassembled WGS sequence"/>
</dbReference>
<evidence type="ECO:0000256" key="3">
    <source>
        <dbReference type="ARBA" id="ARBA00022989"/>
    </source>
</evidence>
<dbReference type="Gene3D" id="1.20.1280.290">
    <property type="match status" value="1"/>
</dbReference>
<evidence type="ECO:0000256" key="1">
    <source>
        <dbReference type="ARBA" id="ARBA00004141"/>
    </source>
</evidence>
<dbReference type="EMBL" id="QEAP01000020">
    <property type="protein sequence ID" value="TPX77453.1"/>
    <property type="molecule type" value="Genomic_DNA"/>
</dbReference>
<evidence type="ECO:0000313" key="7">
    <source>
        <dbReference type="Proteomes" id="UP000320333"/>
    </source>
</evidence>
<evidence type="ECO:0000256" key="2">
    <source>
        <dbReference type="ARBA" id="ARBA00022692"/>
    </source>
</evidence>
<dbReference type="Pfam" id="PF04193">
    <property type="entry name" value="PQ-loop"/>
    <property type="match status" value="1"/>
</dbReference>
<gene>
    <name evidence="6" type="ORF">CcCBS67573_g01259</name>
</gene>